<organism evidence="7 8">
    <name type="scientific">Porphyromonas cangingivalis</name>
    <dbReference type="NCBI Taxonomy" id="36874"/>
    <lineage>
        <taxon>Bacteria</taxon>
        <taxon>Pseudomonadati</taxon>
        <taxon>Bacteroidota</taxon>
        <taxon>Bacteroidia</taxon>
        <taxon>Bacteroidales</taxon>
        <taxon>Porphyromonadaceae</taxon>
        <taxon>Porphyromonas</taxon>
    </lineage>
</organism>
<dbReference type="STRING" id="36874.HQ34_03235"/>
<dbReference type="CDD" id="cd14948">
    <property type="entry name" value="BACON"/>
    <property type="match status" value="1"/>
</dbReference>
<evidence type="ECO:0000256" key="1">
    <source>
        <dbReference type="ARBA" id="ARBA00006067"/>
    </source>
</evidence>
<dbReference type="InterPro" id="IPR024361">
    <property type="entry name" value="BACON"/>
</dbReference>
<name>A0A0A2ENF0_PORCN</name>
<dbReference type="GO" id="GO:0006508">
    <property type="term" value="P:proteolysis"/>
    <property type="evidence" value="ECO:0007669"/>
    <property type="project" value="UniProtKB-KW"/>
</dbReference>
<protein>
    <recommendedName>
        <fullName evidence="6">BACON domain-containing protein</fullName>
    </recommendedName>
</protein>
<dbReference type="EMBL" id="JQJD01000051">
    <property type="protein sequence ID" value="KGN79227.1"/>
    <property type="molecule type" value="Genomic_DNA"/>
</dbReference>
<evidence type="ECO:0000313" key="8">
    <source>
        <dbReference type="Proteomes" id="UP000030125"/>
    </source>
</evidence>
<dbReference type="PROSITE" id="PS51257">
    <property type="entry name" value="PROKAR_LIPOPROTEIN"/>
    <property type="match status" value="1"/>
</dbReference>
<gene>
    <name evidence="7" type="ORF">HQ35_07935</name>
</gene>
<dbReference type="InterPro" id="IPR013783">
    <property type="entry name" value="Ig-like_fold"/>
</dbReference>
<feature type="domain" description="BACON" evidence="6">
    <location>
        <begin position="142"/>
        <end position="196"/>
    </location>
</feature>
<dbReference type="Gene3D" id="2.60.40.10">
    <property type="entry name" value="Immunoglobulins"/>
    <property type="match status" value="1"/>
</dbReference>
<evidence type="ECO:0000256" key="5">
    <source>
        <dbReference type="SAM" id="SignalP"/>
    </source>
</evidence>
<keyword evidence="2" id="KW-0645">Protease</keyword>
<dbReference type="AlphaFoldDB" id="A0A0A2ENF0"/>
<evidence type="ECO:0000256" key="3">
    <source>
        <dbReference type="ARBA" id="ARBA00022807"/>
    </source>
</evidence>
<evidence type="ECO:0000259" key="6">
    <source>
        <dbReference type="Pfam" id="PF13004"/>
    </source>
</evidence>
<sequence length="507" mass="57881">MKYKILFIIALAAFSFSSCNKSVEPEEIPELIVKQEAEVVLSSTNAETSIEIVTNQNNCIAIAQHDWLVVTVVDKVLNLKAYNNPEPKDRTTVVRVMAGGLIRSFSVRQSQASATLDLGFYPQRLDQWGGHVSIDIVSNLSDWEARSDAGWIKLTPNHKDAVLDIEVSENTDRADREAVVEVSVGEITKTFKVSQDGIVYFICPFVKFGMDPQDLMEFEKNRKSKLVESPRYTFLDGVYRFRTISPIFPEILYNWIGRSSEIREAVLPIVLPEGRQLDDALKAELLDFLQRQNGGEPLVNLGNVYFVDKLWTDIEFIRTKEGKDALKFTFVPEQKKLSEHLVVKHLPFSSDFEIDKTTREDVGVWMDSYGGVLDDMRSFGSVMHYVSTKKFKKKDNSELIINAHHRFIFSGITKKLNYSEHYDALFLSYGYLPEGAKSLEFFLTMEFRKLLADNGYIFVSKSSSISKTTFTYHNPTQKIKLTINPYTGNRYESGNNMAAMMKFDRIK</sequence>
<reference evidence="7 8" key="1">
    <citation type="submission" date="2014-08" db="EMBL/GenBank/DDBJ databases">
        <title>Porphyromonas cangingivalis strain:COT-109_OH1386 Genome sequencing.</title>
        <authorList>
            <person name="Wallis C."/>
            <person name="Deusch O."/>
            <person name="O'Flynn C."/>
            <person name="Davis I."/>
            <person name="Jospin G."/>
            <person name="Darling A.E."/>
            <person name="Coil D.A."/>
            <person name="Alexiev A."/>
            <person name="Horsfall A."/>
            <person name="Kirkwood N."/>
            <person name="Harris S."/>
            <person name="Eisen J.A."/>
        </authorList>
    </citation>
    <scope>NUCLEOTIDE SEQUENCE [LARGE SCALE GENOMIC DNA]</scope>
    <source>
        <strain evidence="8">COT-109 OH1386</strain>
    </source>
</reference>
<dbReference type="Pfam" id="PF13004">
    <property type="entry name" value="BACON"/>
    <property type="match status" value="1"/>
</dbReference>
<feature type="chain" id="PRO_5001986283" description="BACON domain-containing protein" evidence="5">
    <location>
        <begin position="21"/>
        <end position="507"/>
    </location>
</feature>
<evidence type="ECO:0000313" key="7">
    <source>
        <dbReference type="EMBL" id="KGN79227.1"/>
    </source>
</evidence>
<evidence type="ECO:0000256" key="2">
    <source>
        <dbReference type="ARBA" id="ARBA00022670"/>
    </source>
</evidence>
<keyword evidence="8" id="KW-1185">Reference proteome</keyword>
<comment type="caution">
    <text evidence="7">The sequence shown here is derived from an EMBL/GenBank/DDBJ whole genome shotgun (WGS) entry which is preliminary data.</text>
</comment>
<keyword evidence="3" id="KW-0378">Hydrolase</keyword>
<feature type="signal peptide" evidence="5">
    <location>
        <begin position="1"/>
        <end position="20"/>
    </location>
</feature>
<dbReference type="RefSeq" id="WP_036852316.1">
    <property type="nucleotide sequence ID" value="NZ_JQJD01000051.1"/>
</dbReference>
<dbReference type="GO" id="GO:0008234">
    <property type="term" value="F:cysteine-type peptidase activity"/>
    <property type="evidence" value="ECO:0007669"/>
    <property type="project" value="UniProtKB-KW"/>
</dbReference>
<comment type="similarity">
    <text evidence="1">Belongs to the peptidase C25 family.</text>
</comment>
<proteinExistence type="inferred from homology"/>
<keyword evidence="5" id="KW-0732">Signal</keyword>
<evidence type="ECO:0000256" key="4">
    <source>
        <dbReference type="ARBA" id="ARBA00023026"/>
    </source>
</evidence>
<dbReference type="Proteomes" id="UP000030125">
    <property type="component" value="Unassembled WGS sequence"/>
</dbReference>
<keyword evidence="4" id="KW-0843">Virulence</keyword>
<accession>A0A0A2ENF0</accession>
<keyword evidence="3" id="KW-0788">Thiol protease</keyword>